<organism evidence="1">
    <name type="scientific">freshwater metagenome</name>
    <dbReference type="NCBI Taxonomy" id="449393"/>
    <lineage>
        <taxon>unclassified sequences</taxon>
        <taxon>metagenomes</taxon>
        <taxon>ecological metagenomes</taxon>
    </lineage>
</organism>
<dbReference type="AlphaFoldDB" id="A0A6J7T9Y9"/>
<accession>A0A6J7T9Y9</accession>
<gene>
    <name evidence="1" type="ORF">UFOPK4275_00785</name>
</gene>
<evidence type="ECO:0000313" key="1">
    <source>
        <dbReference type="EMBL" id="CAB5050113.1"/>
    </source>
</evidence>
<reference evidence="1" key="1">
    <citation type="submission" date="2020-05" db="EMBL/GenBank/DDBJ databases">
        <authorList>
            <person name="Chiriac C."/>
            <person name="Salcher M."/>
            <person name="Ghai R."/>
            <person name="Kavagutti S V."/>
        </authorList>
    </citation>
    <scope>NUCLEOTIDE SEQUENCE</scope>
</reference>
<sequence length="44" mass="4706">MHPDSHVADSLQDLSVPVHIIGDAKSVDYIEGAMHSAHEVARGL</sequence>
<protein>
    <submittedName>
        <fullName evidence="1">Unannotated protein</fullName>
    </submittedName>
</protein>
<name>A0A6J7T9Y9_9ZZZZ</name>
<proteinExistence type="predicted"/>
<dbReference type="EMBL" id="CAFBQJ010000129">
    <property type="protein sequence ID" value="CAB5050113.1"/>
    <property type="molecule type" value="Genomic_DNA"/>
</dbReference>